<dbReference type="PANTHER" id="PTHR22504:SF0">
    <property type="entry name" value="REPRESSOR OF RNA POLYMERASE III TRANSCRIPTION MAF1 HOMOLOG"/>
    <property type="match status" value="1"/>
</dbReference>
<dbReference type="VEuPathDB" id="GiardiaDB:QR46_1072"/>
<gene>
    <name evidence="1" type="ORF">QR46_1072</name>
</gene>
<dbReference type="OrthoDB" id="10248920at2759"/>
<dbReference type="EMBL" id="JXTI01000020">
    <property type="protein sequence ID" value="KWX14861.1"/>
    <property type="molecule type" value="Genomic_DNA"/>
</dbReference>
<dbReference type="GO" id="GO:0000994">
    <property type="term" value="F:RNA polymerase III core binding"/>
    <property type="evidence" value="ECO:0007669"/>
    <property type="project" value="TreeGrafter"/>
</dbReference>
<dbReference type="Pfam" id="PF09174">
    <property type="entry name" value="Maf1"/>
    <property type="match status" value="1"/>
</dbReference>
<dbReference type="GO" id="GO:0005634">
    <property type="term" value="C:nucleus"/>
    <property type="evidence" value="ECO:0007669"/>
    <property type="project" value="TreeGrafter"/>
</dbReference>
<dbReference type="PANTHER" id="PTHR22504">
    <property type="entry name" value="REPRESSOR OF RNA POLYMERASE III TRANSCRIPTION MAF1"/>
    <property type="match status" value="1"/>
</dbReference>
<dbReference type="Proteomes" id="UP000070089">
    <property type="component" value="Unassembled WGS sequence"/>
</dbReference>
<dbReference type="Gene3D" id="3.40.1000.50">
    <property type="entry name" value="Repressor of RNA polymerase III transcription Maf1"/>
    <property type="match status" value="1"/>
</dbReference>
<name>A0A132NXQ2_GIAIN</name>
<dbReference type="InterPro" id="IPR015257">
    <property type="entry name" value="Maf1"/>
</dbReference>
<accession>A0A132NXQ2</accession>
<proteinExistence type="predicted"/>
<reference evidence="1 2" key="1">
    <citation type="journal article" date="2015" name="Mol. Biochem. Parasitol.">
        <title>Identification of polymorphic genes for use in assemblage B genotyping assays through comparative genomics of multiple assemblage B Giardia duodenalis isolates.</title>
        <authorList>
            <person name="Wielinga C."/>
            <person name="Thompson R.C."/>
            <person name="Monis P."/>
            <person name="Ryan U."/>
        </authorList>
    </citation>
    <scope>NUCLEOTIDE SEQUENCE [LARGE SCALE GENOMIC DNA]</scope>
    <source>
        <strain evidence="1 2">BAH15c1</strain>
    </source>
</reference>
<dbReference type="AlphaFoldDB" id="A0A132NXQ2"/>
<comment type="caution">
    <text evidence="1">The sequence shown here is derived from an EMBL/GenBank/DDBJ whole genome shotgun (WGS) entry which is preliminary data.</text>
</comment>
<sequence>MYSSLMRYIDAPDLKLLSESISRLSCNGLIITTRIELYGFRVSQATSSEQDRDAEFQIQMARSYGSSVESQSPFGSLNSSITSAFTEENLNNPATRQIYLQLIRALSQAYPHFDFTLIQPSRFFWVPYGVCQTVIDSTLISTLSDYSAIRPSLWLALTDIAPADASSVYTVDPSPYYPFEDTDGVWSHNFIFYSAERSTVLLFIIKASPVESCEENMGDLSFECDFDEQYDGENFDSYQHDISQSEADDFFTKAKIFTL</sequence>
<organism evidence="1 2">
    <name type="scientific">Giardia duodenalis assemblage B</name>
    <dbReference type="NCBI Taxonomy" id="1394984"/>
    <lineage>
        <taxon>Eukaryota</taxon>
        <taxon>Metamonada</taxon>
        <taxon>Diplomonadida</taxon>
        <taxon>Hexamitidae</taxon>
        <taxon>Giardiinae</taxon>
        <taxon>Giardia</taxon>
    </lineage>
</organism>
<evidence type="ECO:0000313" key="2">
    <source>
        <dbReference type="Proteomes" id="UP000070089"/>
    </source>
</evidence>
<dbReference type="InterPro" id="IPR038564">
    <property type="entry name" value="Maf1_sf"/>
</dbReference>
<evidence type="ECO:0000313" key="1">
    <source>
        <dbReference type="EMBL" id="KWX14861.1"/>
    </source>
</evidence>
<dbReference type="GO" id="GO:0016480">
    <property type="term" value="P:negative regulation of transcription by RNA polymerase III"/>
    <property type="evidence" value="ECO:0007669"/>
    <property type="project" value="InterPro"/>
</dbReference>
<protein>
    <submittedName>
        <fullName evidence="1">Maf1 regulator protein</fullName>
    </submittedName>
</protein>